<gene>
    <name evidence="2" type="ORF">C8F04DRAFT_1205143</name>
</gene>
<dbReference type="EMBL" id="JARJCM010000880">
    <property type="protein sequence ID" value="KAJ7015789.1"/>
    <property type="molecule type" value="Genomic_DNA"/>
</dbReference>
<feature type="region of interest" description="Disordered" evidence="1">
    <location>
        <begin position="255"/>
        <end position="281"/>
    </location>
</feature>
<dbReference type="Proteomes" id="UP001218188">
    <property type="component" value="Unassembled WGS sequence"/>
</dbReference>
<evidence type="ECO:0008006" key="4">
    <source>
        <dbReference type="Google" id="ProtNLM"/>
    </source>
</evidence>
<comment type="caution">
    <text evidence="2">The sequence shown here is derived from an EMBL/GenBank/DDBJ whole genome shotgun (WGS) entry which is preliminary data.</text>
</comment>
<feature type="compositionally biased region" description="Pro residues" evidence="1">
    <location>
        <begin position="271"/>
        <end position="281"/>
    </location>
</feature>
<evidence type="ECO:0000256" key="1">
    <source>
        <dbReference type="SAM" id="MobiDB-lite"/>
    </source>
</evidence>
<name>A0AAD6WP65_9AGAR</name>
<reference evidence="2" key="1">
    <citation type="submission" date="2023-03" db="EMBL/GenBank/DDBJ databases">
        <title>Massive genome expansion in bonnet fungi (Mycena s.s.) driven by repeated elements and novel gene families across ecological guilds.</title>
        <authorList>
            <consortium name="Lawrence Berkeley National Laboratory"/>
            <person name="Harder C.B."/>
            <person name="Miyauchi S."/>
            <person name="Viragh M."/>
            <person name="Kuo A."/>
            <person name="Thoen E."/>
            <person name="Andreopoulos B."/>
            <person name="Lu D."/>
            <person name="Skrede I."/>
            <person name="Drula E."/>
            <person name="Henrissat B."/>
            <person name="Morin E."/>
            <person name="Kohler A."/>
            <person name="Barry K."/>
            <person name="LaButti K."/>
            <person name="Morin E."/>
            <person name="Salamov A."/>
            <person name="Lipzen A."/>
            <person name="Mereny Z."/>
            <person name="Hegedus B."/>
            <person name="Baldrian P."/>
            <person name="Stursova M."/>
            <person name="Weitz H."/>
            <person name="Taylor A."/>
            <person name="Grigoriev I.V."/>
            <person name="Nagy L.G."/>
            <person name="Martin F."/>
            <person name="Kauserud H."/>
        </authorList>
    </citation>
    <scope>NUCLEOTIDE SEQUENCE</scope>
    <source>
        <strain evidence="2">CBHHK200</strain>
    </source>
</reference>
<organism evidence="2 3">
    <name type="scientific">Mycena alexandri</name>
    <dbReference type="NCBI Taxonomy" id="1745969"/>
    <lineage>
        <taxon>Eukaryota</taxon>
        <taxon>Fungi</taxon>
        <taxon>Dikarya</taxon>
        <taxon>Basidiomycota</taxon>
        <taxon>Agaricomycotina</taxon>
        <taxon>Agaricomycetes</taxon>
        <taxon>Agaricomycetidae</taxon>
        <taxon>Agaricales</taxon>
        <taxon>Marasmiineae</taxon>
        <taxon>Mycenaceae</taxon>
        <taxon>Mycena</taxon>
    </lineage>
</organism>
<feature type="compositionally biased region" description="Gly residues" evidence="1">
    <location>
        <begin position="82"/>
        <end position="94"/>
    </location>
</feature>
<accession>A0AAD6WP65</accession>
<feature type="region of interest" description="Disordered" evidence="1">
    <location>
        <begin position="1"/>
        <end position="140"/>
    </location>
</feature>
<evidence type="ECO:0000313" key="2">
    <source>
        <dbReference type="EMBL" id="KAJ7015789.1"/>
    </source>
</evidence>
<evidence type="ECO:0000313" key="3">
    <source>
        <dbReference type="Proteomes" id="UP001218188"/>
    </source>
</evidence>
<protein>
    <recommendedName>
        <fullName evidence="4">Gag-like protein</fullName>
    </recommendedName>
</protein>
<sequence length="599" mass="64294">MSRYAIQRARQVAPLPADAQFLHPAKPSQQPTPRSTPSPHRPSPQLSLTPRKSKLAGRIDDDGNVIPPEVTSSPGVPRVQTRGGGGGGTRGGAHGVPEGQLGLPPLAGRHVDVEPNHLSDAPAPPPGKVKSAKGGARKVSAKKEKYETLHEEASTVDSLSGLGAILGEAILTMDAHRSTPTKACMALLKLIQERLVNHHEFPVADDSQVSFSATLTRAVVNPVKELAAQVEVQQRAIQNMSKKLESTYNAPILTPPATPTGSYAEATSKPKPTPRLMEPPLPRGSGERILVRFTGPPPPLFTLRYDEIVKGLNAHLASLGLPAILFVQKQASESPGYFIAPCLGREGVAILEERWDEWAPGIIPGGRIVPVVAHCFVQVDGVAFASVESYESVARQFEELNPTLGKVVGLPRFKNAPPSEARIAAARRDGRRIPVAGSLIFKLESKDAVDRTVVSGRVYLAGHAPRVGRVFPHLDVVQCWGCYKHGHIRARCNAPAAKCGGCGKAPHGIICSETPVCINCSGAHRADNPVCPVRKEHAEKQRRRAAELCRVLDQQSRYTPHYESNTTATSPLSPLSPTLNLPDAFAVSPTLAPWLHERL</sequence>
<proteinExistence type="predicted"/>
<keyword evidence="3" id="KW-1185">Reference proteome</keyword>
<dbReference type="AlphaFoldDB" id="A0AAD6WP65"/>